<gene>
    <name evidence="2" type="ORF">PBT88_03845</name>
</gene>
<keyword evidence="1" id="KW-0732">Signal</keyword>
<keyword evidence="3" id="KW-1185">Reference proteome</keyword>
<evidence type="ECO:0008006" key="4">
    <source>
        <dbReference type="Google" id="ProtNLM"/>
    </source>
</evidence>
<proteinExistence type="predicted"/>
<dbReference type="RefSeq" id="WP_270077916.1">
    <property type="nucleotide sequence ID" value="NZ_CP115174.1"/>
</dbReference>
<organism evidence="2 3">
    <name type="scientific">Sphingomonas abietis</name>
    <dbReference type="NCBI Taxonomy" id="3012344"/>
    <lineage>
        <taxon>Bacteria</taxon>
        <taxon>Pseudomonadati</taxon>
        <taxon>Pseudomonadota</taxon>
        <taxon>Alphaproteobacteria</taxon>
        <taxon>Sphingomonadales</taxon>
        <taxon>Sphingomonadaceae</taxon>
        <taxon>Sphingomonas</taxon>
    </lineage>
</organism>
<dbReference type="Proteomes" id="UP001210865">
    <property type="component" value="Chromosome"/>
</dbReference>
<feature type="signal peptide" evidence="1">
    <location>
        <begin position="1"/>
        <end position="22"/>
    </location>
</feature>
<evidence type="ECO:0000313" key="2">
    <source>
        <dbReference type="EMBL" id="WBO23281.1"/>
    </source>
</evidence>
<accession>A0ABY7NS50</accession>
<dbReference type="EMBL" id="CP115174">
    <property type="protein sequence ID" value="WBO23281.1"/>
    <property type="molecule type" value="Genomic_DNA"/>
</dbReference>
<protein>
    <recommendedName>
        <fullName evidence="4">UrcA family protein</fullName>
    </recommendedName>
</protein>
<evidence type="ECO:0000256" key="1">
    <source>
        <dbReference type="SAM" id="SignalP"/>
    </source>
</evidence>
<evidence type="ECO:0000313" key="3">
    <source>
        <dbReference type="Proteomes" id="UP001210865"/>
    </source>
</evidence>
<sequence length="130" mass="13731">MTAKAAGAVAAMLCMVVTPLKAAPIRPVPPWQELEADYARDHGVGGAQAEMLRAIPIGTPLSQAHAMLAEAGADCRPDRPARGMERCLVHRYSLADGAADDVRWTIRLGMASGAVSSISLDRYVDRHGPG</sequence>
<reference evidence="2 3" key="1">
    <citation type="submission" date="2022-12" db="EMBL/GenBank/DDBJ databases">
        <title>Sphingomonas abieness sp. nov., an endophytic bacterium isolated from Abies koreana.</title>
        <authorList>
            <person name="Jiang L."/>
            <person name="Lee J."/>
        </authorList>
    </citation>
    <scope>NUCLEOTIDE SEQUENCE [LARGE SCALE GENOMIC DNA]</scope>
    <source>
        <strain evidence="3">PAMB 00755</strain>
    </source>
</reference>
<feature type="chain" id="PRO_5046919715" description="UrcA family protein" evidence="1">
    <location>
        <begin position="23"/>
        <end position="130"/>
    </location>
</feature>
<name>A0ABY7NS50_9SPHN</name>